<dbReference type="RefSeq" id="WP_156106136.1">
    <property type="nucleotide sequence ID" value="NZ_CAHPSC010000034.1"/>
</dbReference>
<evidence type="ECO:0000313" key="2">
    <source>
        <dbReference type="Proteomes" id="UP000834458"/>
    </source>
</evidence>
<dbReference type="Proteomes" id="UP000834458">
    <property type="component" value="Unassembled WGS sequence"/>
</dbReference>
<protein>
    <submittedName>
        <fullName evidence="1">Uncharacterized protein</fullName>
    </submittedName>
</protein>
<reference evidence="1" key="1">
    <citation type="submission" date="2020-05" db="EMBL/GenBank/DDBJ databases">
        <authorList>
            <person name="Delgado-Blas J."/>
        </authorList>
    </citation>
    <scope>NUCLEOTIDE SEQUENCE</scope>
    <source>
        <strain evidence="1">BB1454</strain>
    </source>
</reference>
<gene>
    <name evidence="1" type="ORF">GHA_02414</name>
</gene>
<sequence>MTGTPGIYVVDGPMGMFGKGQSSKSFSNGEAFHAYVDALRKLGRTVTVHADHAPVFAVVEASKPAPVFDMSLMVYA</sequence>
<dbReference type="EMBL" id="CAHPSC010000034">
    <property type="protein sequence ID" value="CAB5696666.1"/>
    <property type="molecule type" value="Genomic_DNA"/>
</dbReference>
<accession>A0AA35GIK5</accession>
<name>A0AA35GIK5_9BURK</name>
<comment type="caution">
    <text evidence="1">The sequence shown here is derived from an EMBL/GenBank/DDBJ whole genome shotgun (WGS) entry which is preliminary data.</text>
</comment>
<evidence type="ECO:0000313" key="1">
    <source>
        <dbReference type="EMBL" id="CAB5696666.1"/>
    </source>
</evidence>
<dbReference type="AlphaFoldDB" id="A0AA35GIK5"/>
<organism evidence="1 2">
    <name type="scientific">Comamonas aquatica</name>
    <dbReference type="NCBI Taxonomy" id="225991"/>
    <lineage>
        <taxon>Bacteria</taxon>
        <taxon>Pseudomonadati</taxon>
        <taxon>Pseudomonadota</taxon>
        <taxon>Betaproteobacteria</taxon>
        <taxon>Burkholderiales</taxon>
        <taxon>Comamonadaceae</taxon>
        <taxon>Comamonas</taxon>
    </lineage>
</organism>
<proteinExistence type="predicted"/>